<reference evidence="2 3" key="2">
    <citation type="journal article" date="2012" name="BMC Genomics">
        <title>A comparative genomics perspective on the genetic content of the alkaliphilic haloarchaeon Natrialba magadii ATCC 43099T.</title>
        <authorList>
            <person name="Siddaramappa S."/>
            <person name="Challacombe J.F."/>
            <person name="Decastro R.E."/>
            <person name="Pfeiffer F."/>
            <person name="Sastre D.E."/>
            <person name="Gimenez M.I."/>
            <person name="Paggi R.A."/>
            <person name="Detter J.C."/>
            <person name="Davenport K.W."/>
            <person name="Goodwin L.A."/>
            <person name="Kyrpides N."/>
            <person name="Tapia R."/>
            <person name="Pitluck S."/>
            <person name="Lucas S."/>
            <person name="Woyke T."/>
            <person name="Maupin-Furlow J.A."/>
        </authorList>
    </citation>
    <scope>NUCLEOTIDE SEQUENCE [LARGE SCALE GENOMIC DNA]</scope>
    <source>
        <strain evidence="3">ATCC 43099 / DSM 3394 / CCM 3739 / CIP 104546 / IAM 13178 / JCM 8861 / NBRC 102185 / NCIMB 2190 / MS3</strain>
    </source>
</reference>
<gene>
    <name evidence="2" type="ordered locus">Nmag_1850</name>
</gene>
<reference evidence="3" key="1">
    <citation type="submission" date="2010-02" db="EMBL/GenBank/DDBJ databases">
        <title>Complete sequence of chromosome of Natrialba magadii ATCC 43099.</title>
        <authorList>
            <consortium name="US DOE Joint Genome Institute"/>
            <person name="Lucas S."/>
            <person name="Copeland A."/>
            <person name="Lapidus A."/>
            <person name="Cheng J.-F."/>
            <person name="Bruce D."/>
            <person name="Goodwin L."/>
            <person name="Pitluck S."/>
            <person name="Davenport K."/>
            <person name="Saunders E."/>
            <person name="Detter J.C."/>
            <person name="Han C."/>
            <person name="Tapia R."/>
            <person name="Land M."/>
            <person name="Hauser L."/>
            <person name="Kyrpides N."/>
            <person name="Mikhailova N."/>
            <person name="De Castro R.E."/>
            <person name="Maupin-Furlow J.A."/>
            <person name="Woyke T."/>
        </authorList>
    </citation>
    <scope>NUCLEOTIDE SEQUENCE [LARGE SCALE GENOMIC DNA]</scope>
    <source>
        <strain evidence="3">ATCC 43099 / DSM 3394 / CCM 3739 / CIP 104546 / IAM 13178 / JCM 8861 / NBRC 102185 / NCIMB 2190 / MS3</strain>
    </source>
</reference>
<dbReference type="RefSeq" id="WP_012996584.1">
    <property type="nucleotide sequence ID" value="NC_013922.1"/>
</dbReference>
<evidence type="ECO:0000256" key="1">
    <source>
        <dbReference type="SAM" id="MobiDB-lite"/>
    </source>
</evidence>
<dbReference type="EMBL" id="CP001932">
    <property type="protein sequence ID" value="ADD05423.1"/>
    <property type="molecule type" value="Genomic_DNA"/>
</dbReference>
<feature type="compositionally biased region" description="Low complexity" evidence="1">
    <location>
        <begin position="165"/>
        <end position="180"/>
    </location>
</feature>
<name>D3SV15_NATMM</name>
<dbReference type="KEGG" id="nmg:Nmag_1850"/>
<accession>D3SV15</accession>
<evidence type="ECO:0000313" key="2">
    <source>
        <dbReference type="EMBL" id="ADD05423.1"/>
    </source>
</evidence>
<dbReference type="STRING" id="547559.Nmag_1850"/>
<organism evidence="2 3">
    <name type="scientific">Natrialba magadii (strain ATCC 43099 / DSM 3394 / CCM 3739 / CIP 104546 / IAM 13178 / JCM 8861 / NBRC 102185 / NCIMB 2190 / MS3)</name>
    <name type="common">Natronobacterium magadii</name>
    <dbReference type="NCBI Taxonomy" id="547559"/>
    <lineage>
        <taxon>Archaea</taxon>
        <taxon>Methanobacteriati</taxon>
        <taxon>Methanobacteriota</taxon>
        <taxon>Stenosarchaea group</taxon>
        <taxon>Halobacteria</taxon>
        <taxon>Halobacteriales</taxon>
        <taxon>Natrialbaceae</taxon>
        <taxon>Natrialba</taxon>
    </lineage>
</organism>
<sequence length="263" mass="26291">MSSHQSTAVTMAALLILSVVALPGAVIAAEPAANDSDAGLEIDVSQDESVTVTVTDNETTVDKMNLTVKPVNESQSYAAAGTYTNVSGEQTFDAPEGNESIEVEFAAAVGNDSVSTTETLIGDKVKDDEPEHSSFGSLVSAFVADQQNETDGSIGQAVSSFVTENNPGNAADDAGPPAHAGPGGDDEKSSQGPPAHAGPDNADDDGDDANSSSQGPPAHAGPATDADSDEDGDDDDDDADSNDSTNSSSGPPAHANGSGNGNN</sequence>
<dbReference type="GeneID" id="8824691"/>
<proteinExistence type="predicted"/>
<dbReference type="Proteomes" id="UP000001879">
    <property type="component" value="Chromosome"/>
</dbReference>
<keyword evidence="3" id="KW-1185">Reference proteome</keyword>
<feature type="region of interest" description="Disordered" evidence="1">
    <location>
        <begin position="160"/>
        <end position="263"/>
    </location>
</feature>
<dbReference type="AlphaFoldDB" id="D3SV15"/>
<dbReference type="PaxDb" id="547559-Nmag_1850"/>
<protein>
    <submittedName>
        <fullName evidence="2">Uncharacterized protein</fullName>
    </submittedName>
</protein>
<evidence type="ECO:0000313" key="3">
    <source>
        <dbReference type="Proteomes" id="UP000001879"/>
    </source>
</evidence>
<feature type="compositionally biased region" description="Acidic residues" evidence="1">
    <location>
        <begin position="226"/>
        <end position="241"/>
    </location>
</feature>
<dbReference type="HOGENOM" id="CLU_061947_0_0_2"/>
<dbReference type="eggNOG" id="arCOG06339">
    <property type="taxonomic scope" value="Archaea"/>
</dbReference>